<reference evidence="1 2" key="1">
    <citation type="submission" date="2021-03" db="EMBL/GenBank/DDBJ databases">
        <title>novel species isolated from a fishpond in China.</title>
        <authorList>
            <person name="Lu H."/>
            <person name="Cai Z."/>
        </authorList>
    </citation>
    <scope>NUCLEOTIDE SEQUENCE [LARGE SCALE GENOMIC DNA]</scope>
    <source>
        <strain evidence="1 2">YJ13C</strain>
    </source>
</reference>
<keyword evidence="2" id="KW-1185">Reference proteome</keyword>
<organism evidence="1 2">
    <name type="scientific">Algoriphagus pacificus</name>
    <dbReference type="NCBI Taxonomy" id="2811234"/>
    <lineage>
        <taxon>Bacteria</taxon>
        <taxon>Pseudomonadati</taxon>
        <taxon>Bacteroidota</taxon>
        <taxon>Cytophagia</taxon>
        <taxon>Cytophagales</taxon>
        <taxon>Cyclobacteriaceae</taxon>
        <taxon>Algoriphagus</taxon>
    </lineage>
</organism>
<accession>A0ABS3CFC2</accession>
<dbReference type="PROSITE" id="PS51257">
    <property type="entry name" value="PROKAR_LIPOPROTEIN"/>
    <property type="match status" value="1"/>
</dbReference>
<evidence type="ECO:0000313" key="1">
    <source>
        <dbReference type="EMBL" id="MBN7814344.1"/>
    </source>
</evidence>
<dbReference type="EMBL" id="JAFKCU010000001">
    <property type="protein sequence ID" value="MBN7814344.1"/>
    <property type="molecule type" value="Genomic_DNA"/>
</dbReference>
<name>A0ABS3CFC2_9BACT</name>
<dbReference type="InterPro" id="IPR025316">
    <property type="entry name" value="DUF4221"/>
</dbReference>
<proteinExistence type="predicted"/>
<gene>
    <name evidence="1" type="ORF">J0A69_02835</name>
</gene>
<protein>
    <submittedName>
        <fullName evidence="1">DUF4221 family protein</fullName>
    </submittedName>
</protein>
<sequence>MSKYFFLFCFLLTLGCSTKENSNDSGKNPVKLSYEIDTVQIDSGDEFLFLKYDLLDSDLSKDGKLFLNVDQLSNQIEIIDLENQRLIEKIPFEREGPNGVGPEHISNFQLLENGNLCFSNIHKLTILTPELKMASSQYFYPESFEGDSLPEKAEIPTFYGQLNSDGSKFVGFYDLFWENEILGIAIIDLKTDHLDLIPNDKLDYLKELIYTTVFENGSKITTGDAKYIDYFGNKLIISTSAKNELVIYDMEKDSLWTKSYQSKFTSDLKKGSYKTESNSDLALKIKDQEVYFNHLVYDTESELFWRYSRESKSNNPEFPDFIYVLTAFDKELNQIHEEKLDVDWTHKPSIKFIKDGMLYTYINLEDELGFLRLKPKLEND</sequence>
<dbReference type="Proteomes" id="UP000664480">
    <property type="component" value="Unassembled WGS sequence"/>
</dbReference>
<evidence type="ECO:0000313" key="2">
    <source>
        <dbReference type="Proteomes" id="UP000664480"/>
    </source>
</evidence>
<dbReference type="RefSeq" id="WP_206584996.1">
    <property type="nucleotide sequence ID" value="NZ_JAFKCU010000001.1"/>
</dbReference>
<dbReference type="Pfam" id="PF13970">
    <property type="entry name" value="DUF4221"/>
    <property type="match status" value="1"/>
</dbReference>
<comment type="caution">
    <text evidence="1">The sequence shown here is derived from an EMBL/GenBank/DDBJ whole genome shotgun (WGS) entry which is preliminary data.</text>
</comment>